<dbReference type="InterPro" id="IPR042099">
    <property type="entry name" value="ANL_N_sf"/>
</dbReference>
<evidence type="ECO:0000256" key="3">
    <source>
        <dbReference type="SAM" id="MobiDB-lite"/>
    </source>
</evidence>
<feature type="compositionally biased region" description="Acidic residues" evidence="3">
    <location>
        <begin position="336"/>
        <end position="359"/>
    </location>
</feature>
<feature type="region of interest" description="Disordered" evidence="3">
    <location>
        <begin position="336"/>
        <end position="363"/>
    </location>
</feature>
<feature type="compositionally biased region" description="Basic and acidic residues" evidence="3">
    <location>
        <begin position="141"/>
        <end position="151"/>
    </location>
</feature>
<keyword evidence="5" id="KW-1185">Reference proteome</keyword>
<dbReference type="STRING" id="246404.A0A507F5X3"/>
<comment type="similarity">
    <text evidence="1 2">Belongs to the nucleosome assembly protein (NAP) family.</text>
</comment>
<evidence type="ECO:0000313" key="4">
    <source>
        <dbReference type="EMBL" id="TPX71653.1"/>
    </source>
</evidence>
<dbReference type="AlphaFoldDB" id="A0A507F5X3"/>
<dbReference type="SUPFAM" id="SSF143113">
    <property type="entry name" value="NAP-like"/>
    <property type="match status" value="1"/>
</dbReference>
<protein>
    <recommendedName>
        <fullName evidence="6">Nucleosome assembly protein</fullName>
    </recommendedName>
</protein>
<reference evidence="4 5" key="1">
    <citation type="journal article" date="2019" name="Sci. Rep.">
        <title>Comparative genomics of chytrid fungi reveal insights into the obligate biotrophic and pathogenic lifestyle of Synchytrium endobioticum.</title>
        <authorList>
            <person name="van de Vossenberg B.T.L.H."/>
            <person name="Warris S."/>
            <person name="Nguyen H.D.T."/>
            <person name="van Gent-Pelzer M.P.E."/>
            <person name="Joly D.L."/>
            <person name="van de Geest H.C."/>
            <person name="Bonants P.J.M."/>
            <person name="Smith D.S."/>
            <person name="Levesque C.A."/>
            <person name="van der Lee T.A.J."/>
        </authorList>
    </citation>
    <scope>NUCLEOTIDE SEQUENCE [LARGE SCALE GENOMIC DNA]</scope>
    <source>
        <strain evidence="4 5">CBS 675.73</strain>
    </source>
</reference>
<dbReference type="EMBL" id="QEAP01000243">
    <property type="protein sequence ID" value="TPX71653.1"/>
    <property type="molecule type" value="Genomic_DNA"/>
</dbReference>
<dbReference type="FunFam" id="1.20.5.1500:FF:000001">
    <property type="entry name" value="Nucleosome assembly protein 1-like 1"/>
    <property type="match status" value="1"/>
</dbReference>
<dbReference type="SUPFAM" id="SSF56801">
    <property type="entry name" value="Acetyl-CoA synthetase-like"/>
    <property type="match status" value="1"/>
</dbReference>
<accession>A0A507F5X3</accession>
<dbReference type="Gene3D" id="3.30.1120.90">
    <property type="entry name" value="Nucleosome assembly protein"/>
    <property type="match status" value="1"/>
</dbReference>
<dbReference type="Pfam" id="PF00956">
    <property type="entry name" value="NAP"/>
    <property type="match status" value="1"/>
</dbReference>
<evidence type="ECO:0000313" key="5">
    <source>
        <dbReference type="Proteomes" id="UP000320333"/>
    </source>
</evidence>
<organism evidence="4 5">
    <name type="scientific">Chytriomyces confervae</name>
    <dbReference type="NCBI Taxonomy" id="246404"/>
    <lineage>
        <taxon>Eukaryota</taxon>
        <taxon>Fungi</taxon>
        <taxon>Fungi incertae sedis</taxon>
        <taxon>Chytridiomycota</taxon>
        <taxon>Chytridiomycota incertae sedis</taxon>
        <taxon>Chytridiomycetes</taxon>
        <taxon>Chytridiales</taxon>
        <taxon>Chytriomycetaceae</taxon>
        <taxon>Chytriomyces</taxon>
    </lineage>
</organism>
<dbReference type="Gene3D" id="1.20.5.1500">
    <property type="match status" value="1"/>
</dbReference>
<evidence type="ECO:0008006" key="6">
    <source>
        <dbReference type="Google" id="ProtNLM"/>
    </source>
</evidence>
<dbReference type="InterPro" id="IPR037231">
    <property type="entry name" value="NAP-like_sf"/>
</dbReference>
<name>A0A507F5X3_9FUNG</name>
<evidence type="ECO:0000256" key="2">
    <source>
        <dbReference type="RuleBase" id="RU003876"/>
    </source>
</evidence>
<sequence length="461" mass="51803">MVSPLSFDVLRKCIDPGLASFKQSQITEVQGNKLSGVFQHPAVLGALQQRLNGLVGKPSSYIADLPADVKRRVDALRNIQDKHSELEAKFREEVLALEKKYLTQHQPLYDQRAKIVSGDVEPTDAEAHREPEEDDDEEEEKTASKPSDKATKGIPEFWLTALKTNSAISEFITERDEEALKALVNIKYAYLPDNPGFKLEFFFSENEFFSNTKLEKTYFLINSPDTSYGDVVYDHAEGTKIEWKEDKDLSVTVEVKTQRHKTTNKTRTVKKTVPAPTFFSFFNPPKPPTEDDEDIDEDIDSKLEMDYEIGELIKEKIIPHAVDWFTGKALQYEDDDEYDEFDEDEFDGGDDEDDDDEEGGAGADGVKHVALMVEHSPEFIIFWIVCLKIGATAAFINTNTTGASLVHAISAGSPACFIISRPRSKPMNVFVLNPQNPNSFKHANYTTMSDAEPSTAPCNHL</sequence>
<dbReference type="GO" id="GO:0005634">
    <property type="term" value="C:nucleus"/>
    <property type="evidence" value="ECO:0007669"/>
    <property type="project" value="InterPro"/>
</dbReference>
<gene>
    <name evidence="4" type="ORF">CcCBS67573_g06080</name>
</gene>
<dbReference type="OrthoDB" id="27325at2759"/>
<feature type="region of interest" description="Disordered" evidence="3">
    <location>
        <begin position="114"/>
        <end position="151"/>
    </location>
</feature>
<dbReference type="Proteomes" id="UP000320333">
    <property type="component" value="Unassembled WGS sequence"/>
</dbReference>
<comment type="caution">
    <text evidence="4">The sequence shown here is derived from an EMBL/GenBank/DDBJ whole genome shotgun (WGS) entry which is preliminary data.</text>
</comment>
<dbReference type="InterPro" id="IPR002164">
    <property type="entry name" value="NAP_family"/>
</dbReference>
<dbReference type="Gene3D" id="3.40.50.12780">
    <property type="entry name" value="N-terminal domain of ligase-like"/>
    <property type="match status" value="1"/>
</dbReference>
<dbReference type="PANTHER" id="PTHR11875">
    <property type="entry name" value="TESTIS-SPECIFIC Y-ENCODED PROTEIN"/>
    <property type="match status" value="1"/>
</dbReference>
<dbReference type="GO" id="GO:0006334">
    <property type="term" value="P:nucleosome assembly"/>
    <property type="evidence" value="ECO:0007669"/>
    <property type="project" value="InterPro"/>
</dbReference>
<evidence type="ECO:0000256" key="1">
    <source>
        <dbReference type="ARBA" id="ARBA00009947"/>
    </source>
</evidence>
<proteinExistence type="inferred from homology"/>